<reference evidence="7 8" key="1">
    <citation type="submission" date="2024-01" db="EMBL/GenBank/DDBJ databases">
        <title>Characterization of Pseudomonas viridiflava in Georgia, USA.</title>
        <authorList>
            <person name="Zhao M."/>
            <person name="Dutta B."/>
        </authorList>
    </citation>
    <scope>NUCLEOTIDE SEQUENCE [LARGE SCALE GENOMIC DNA]</scope>
    <source>
        <strain evidence="7 8">21GA0539</strain>
    </source>
</reference>
<dbReference type="InterPro" id="IPR003661">
    <property type="entry name" value="HisK_dim/P_dom"/>
</dbReference>
<dbReference type="PANTHER" id="PTHR43547:SF2">
    <property type="entry name" value="HYBRID SIGNAL TRANSDUCTION HISTIDINE KINASE C"/>
    <property type="match status" value="1"/>
</dbReference>
<dbReference type="InterPro" id="IPR004358">
    <property type="entry name" value="Sig_transdc_His_kin-like_C"/>
</dbReference>
<dbReference type="SUPFAM" id="SSF47384">
    <property type="entry name" value="Homodimeric domain of signal transducing histidine kinase"/>
    <property type="match status" value="2"/>
</dbReference>
<dbReference type="CDD" id="cd00082">
    <property type="entry name" value="HisKA"/>
    <property type="match status" value="2"/>
</dbReference>
<accession>A0ABU7N1F8</accession>
<keyword evidence="7" id="KW-0067">ATP-binding</keyword>
<keyword evidence="8" id="KW-1185">Reference proteome</keyword>
<dbReference type="Gene3D" id="3.30.565.10">
    <property type="entry name" value="Histidine kinase-like ATPase, C-terminal domain"/>
    <property type="match status" value="2"/>
</dbReference>
<dbReference type="Pfam" id="PF00512">
    <property type="entry name" value="HisKA"/>
    <property type="match status" value="2"/>
</dbReference>
<dbReference type="PROSITE" id="PS50110">
    <property type="entry name" value="RESPONSE_REGULATORY"/>
    <property type="match status" value="2"/>
</dbReference>
<feature type="modified residue" description="4-aspartylphosphate" evidence="4">
    <location>
        <position position="1077"/>
    </location>
</feature>
<organism evidence="7 8">
    <name type="scientific">Pseudomonas viridiflava</name>
    <name type="common">Phytomonas viridiflava</name>
    <dbReference type="NCBI Taxonomy" id="33069"/>
    <lineage>
        <taxon>Bacteria</taxon>
        <taxon>Pseudomonadati</taxon>
        <taxon>Pseudomonadota</taxon>
        <taxon>Gammaproteobacteria</taxon>
        <taxon>Pseudomonadales</taxon>
        <taxon>Pseudomonadaceae</taxon>
        <taxon>Pseudomonas</taxon>
    </lineage>
</organism>
<evidence type="ECO:0000256" key="2">
    <source>
        <dbReference type="ARBA" id="ARBA00012438"/>
    </source>
</evidence>
<evidence type="ECO:0000256" key="3">
    <source>
        <dbReference type="ARBA" id="ARBA00022553"/>
    </source>
</evidence>
<dbReference type="Gene3D" id="3.40.50.2300">
    <property type="match status" value="2"/>
</dbReference>
<evidence type="ECO:0000313" key="7">
    <source>
        <dbReference type="EMBL" id="MEE4038750.1"/>
    </source>
</evidence>
<feature type="domain" description="Response regulatory" evidence="6">
    <location>
        <begin position="1027"/>
        <end position="1140"/>
    </location>
</feature>
<dbReference type="InterPro" id="IPR005467">
    <property type="entry name" value="His_kinase_dom"/>
</dbReference>
<sequence>MNSPAAPSGPSAFLVGDGEMASLIRDKDWSRTPLGPIEDWPQSLKTTVSLCLASNFPINIIWGPEHVQIYNDGYQVLCGASHPQALGEPYTVTWRSAWPAIGEPFANALAGNTSFLENQRMFLARNGYLEETFFTFSTSPIRDETGGIGGLFHPVTETTATILSERRTRALRDLHADMADVKATPDIAAAAQTSLQAFDLDLPFLAFYELNPENNSYTCVTQTGIADTQVLPAVVDAHTRTSLPFEQAMTASEPLSVSGLKALFKDTACGPYEEAPDQAFLLPVHVPGVELPIAIVVMGASSRLPMNDSYRVFYSLLRATLAAGYANARTYEEERQRVEALAALDKAKINFFSNVSHEFRTPLTLMLGPLEDALMQSHELSDTQRERLTIAHRNALRLLKLVNSLLDFARLESGRTEASFQPVELSSLTCELASNFRSACEKAGLEFAIECTPLSEPVYVDREMWEKIVLNLISNAFKYTLNGGIKVVAGQNEDSAVLKVIDTGVGIAKDQQALVFQRFHRIENQEGRTFEGTGIGLSLVDELVRLHGGTIAVESEPGAGTTFTVTLPLGHAHLPGDRIDAEHTLISTGIRTQAYVEEALRWLSDGMDIDKHAAPPPGDPGQGTPAKILLADDNADMRGYIARILEEGGYEVIPVDNGLKALEAAQVVKPDLFLSDVMMPGLDGFALLDAVRNHPDLGNSVFILLSARAGEEARVEGLKAGADDYLVKPFNARELRARIDGAVRLARQRQDAQKRERELLEKASRDREALVVQFHQMQKMETIGQLTGGVAHDFNNLLTPIFASLDILRRRVDGDPRAVRMASAGLQSAERAKVLVSRLLAFARKQTLAPRPTDLRQLVLNMQDLLKQSVEPHVELILDLDPVRHLALIDGNQVELALLNLCLNARDAMPDGGILQVKLTDWQAQVQDDVTPGDYLKISVIDNGSGMDEDTRTRAIEPFFSTKGSKGTGLGLSMVHGVVAQMGGYLQIDSKPGIGTQVHMLLQTSNAEPDEDAQPMPGQQPAPRAASILVVDDEDLVRMTIMEMLVDEGYTLTEASSGEQALDLIRQGLRPDLLLTDFKMPGINGSELAAKAVALVKDLPVLVITGYATLEIDWPSLAKPFTYSDLLGCVREKLERSKQT</sequence>
<dbReference type="InterPro" id="IPR003594">
    <property type="entry name" value="HATPase_dom"/>
</dbReference>
<dbReference type="InterPro" id="IPR001789">
    <property type="entry name" value="Sig_transdc_resp-reg_receiver"/>
</dbReference>
<keyword evidence="3 4" id="KW-0597">Phosphoprotein</keyword>
<dbReference type="SMART" id="SM00388">
    <property type="entry name" value="HisKA"/>
    <property type="match status" value="2"/>
</dbReference>
<comment type="catalytic activity">
    <reaction evidence="1">
        <text>ATP + protein L-histidine = ADP + protein N-phospho-L-histidine.</text>
        <dbReference type="EC" id="2.7.13.3"/>
    </reaction>
</comment>
<dbReference type="InterPro" id="IPR036890">
    <property type="entry name" value="HATPase_C_sf"/>
</dbReference>
<feature type="modified residue" description="4-aspartylphosphate" evidence="4">
    <location>
        <position position="676"/>
    </location>
</feature>
<dbReference type="PROSITE" id="PS50109">
    <property type="entry name" value="HIS_KIN"/>
    <property type="match status" value="2"/>
</dbReference>
<dbReference type="RefSeq" id="WP_330512389.1">
    <property type="nucleotide sequence ID" value="NZ_JAZEIH010000001.1"/>
</dbReference>
<dbReference type="InterPro" id="IPR011006">
    <property type="entry name" value="CheY-like_superfamily"/>
</dbReference>
<dbReference type="InterPro" id="IPR036097">
    <property type="entry name" value="HisK_dim/P_sf"/>
</dbReference>
<dbReference type="SUPFAM" id="SSF55874">
    <property type="entry name" value="ATPase domain of HSP90 chaperone/DNA topoisomerase II/histidine kinase"/>
    <property type="match status" value="2"/>
</dbReference>
<dbReference type="SMART" id="SM00387">
    <property type="entry name" value="HATPase_c"/>
    <property type="match status" value="2"/>
</dbReference>
<gene>
    <name evidence="7" type="ORF">V2I87_01470</name>
</gene>
<dbReference type="Gene3D" id="1.10.287.130">
    <property type="match status" value="2"/>
</dbReference>
<dbReference type="Proteomes" id="UP001343600">
    <property type="component" value="Unassembled WGS sequence"/>
</dbReference>
<evidence type="ECO:0000259" key="5">
    <source>
        <dbReference type="PROSITE" id="PS50109"/>
    </source>
</evidence>
<dbReference type="CDD" id="cd16922">
    <property type="entry name" value="HATPase_EvgS-ArcB-TorS-like"/>
    <property type="match status" value="1"/>
</dbReference>
<dbReference type="PRINTS" id="PR00344">
    <property type="entry name" value="BCTRLSENSOR"/>
</dbReference>
<proteinExistence type="predicted"/>
<feature type="domain" description="Histidine kinase" evidence="5">
    <location>
        <begin position="789"/>
        <end position="1006"/>
    </location>
</feature>
<dbReference type="SUPFAM" id="SSF52172">
    <property type="entry name" value="CheY-like"/>
    <property type="match status" value="2"/>
</dbReference>
<dbReference type="GO" id="GO:0005524">
    <property type="term" value="F:ATP binding"/>
    <property type="evidence" value="ECO:0007669"/>
    <property type="project" value="UniProtKB-KW"/>
</dbReference>
<feature type="domain" description="Histidine kinase" evidence="5">
    <location>
        <begin position="354"/>
        <end position="571"/>
    </location>
</feature>
<evidence type="ECO:0000259" key="6">
    <source>
        <dbReference type="PROSITE" id="PS50110"/>
    </source>
</evidence>
<dbReference type="PANTHER" id="PTHR43547">
    <property type="entry name" value="TWO-COMPONENT HISTIDINE KINASE"/>
    <property type="match status" value="1"/>
</dbReference>
<feature type="domain" description="Response regulatory" evidence="6">
    <location>
        <begin position="627"/>
        <end position="743"/>
    </location>
</feature>
<evidence type="ECO:0000313" key="8">
    <source>
        <dbReference type="Proteomes" id="UP001343600"/>
    </source>
</evidence>
<protein>
    <recommendedName>
        <fullName evidence="2">histidine kinase</fullName>
        <ecNumber evidence="2">2.7.13.3</ecNumber>
    </recommendedName>
</protein>
<dbReference type="EC" id="2.7.13.3" evidence="2"/>
<comment type="caution">
    <text evidence="7">The sequence shown here is derived from an EMBL/GenBank/DDBJ whole genome shotgun (WGS) entry which is preliminary data.</text>
</comment>
<keyword evidence="7" id="KW-0547">Nucleotide-binding</keyword>
<dbReference type="CDD" id="cd17574">
    <property type="entry name" value="REC_OmpR"/>
    <property type="match status" value="1"/>
</dbReference>
<dbReference type="SMART" id="SM00448">
    <property type="entry name" value="REC"/>
    <property type="match status" value="2"/>
</dbReference>
<dbReference type="Pfam" id="PF02518">
    <property type="entry name" value="HATPase_c"/>
    <property type="match status" value="2"/>
</dbReference>
<dbReference type="Pfam" id="PF00072">
    <property type="entry name" value="Response_reg"/>
    <property type="match status" value="2"/>
</dbReference>
<dbReference type="Gene3D" id="3.30.450.20">
    <property type="entry name" value="PAS domain"/>
    <property type="match status" value="1"/>
</dbReference>
<evidence type="ECO:0000256" key="4">
    <source>
        <dbReference type="PROSITE-ProRule" id="PRU00169"/>
    </source>
</evidence>
<dbReference type="EMBL" id="JAZEIP010000001">
    <property type="protein sequence ID" value="MEE4038750.1"/>
    <property type="molecule type" value="Genomic_DNA"/>
</dbReference>
<evidence type="ECO:0000256" key="1">
    <source>
        <dbReference type="ARBA" id="ARBA00000085"/>
    </source>
</evidence>
<name>A0ABU7N1F8_PSEVI</name>